<dbReference type="InterPro" id="IPR002550">
    <property type="entry name" value="CNNM"/>
</dbReference>
<evidence type="ECO:0000256" key="6">
    <source>
        <dbReference type="ARBA" id="ARBA00023136"/>
    </source>
</evidence>
<evidence type="ECO:0000313" key="11">
    <source>
        <dbReference type="Proteomes" id="UP000568050"/>
    </source>
</evidence>
<dbReference type="EMBL" id="JACHWP010000001">
    <property type="protein sequence ID" value="MBB3022093.1"/>
    <property type="molecule type" value="Genomic_DNA"/>
</dbReference>
<dbReference type="Pfam" id="PF01595">
    <property type="entry name" value="CNNM"/>
    <property type="match status" value="1"/>
</dbReference>
<protein>
    <submittedName>
        <fullName evidence="10">CBS domain containing-hemolysin-like protein</fullName>
    </submittedName>
</protein>
<evidence type="ECO:0000256" key="8">
    <source>
        <dbReference type="SAM" id="Phobius"/>
    </source>
</evidence>
<accession>A0A839QNN5</accession>
<reference evidence="10 11" key="1">
    <citation type="submission" date="2020-08" db="EMBL/GenBank/DDBJ databases">
        <title>Sequencing the genomes of 1000 actinobacteria strains.</title>
        <authorList>
            <person name="Klenk H.-P."/>
        </authorList>
    </citation>
    <scope>NUCLEOTIDE SEQUENCE [LARGE SCALE GENOMIC DNA]</scope>
    <source>
        <strain evidence="10 11">DSM 23040</strain>
    </source>
</reference>
<feature type="transmembrane region" description="Helical" evidence="8">
    <location>
        <begin position="6"/>
        <end position="28"/>
    </location>
</feature>
<dbReference type="Pfam" id="PF00571">
    <property type="entry name" value="CBS"/>
    <property type="match status" value="2"/>
</dbReference>
<dbReference type="PANTHER" id="PTHR43099">
    <property type="entry name" value="UPF0053 PROTEIN YRKA"/>
    <property type="match status" value="1"/>
</dbReference>
<feature type="transmembrane region" description="Helical" evidence="8">
    <location>
        <begin position="131"/>
        <end position="157"/>
    </location>
</feature>
<keyword evidence="5 7" id="KW-1133">Transmembrane helix</keyword>
<dbReference type="CDD" id="cd04590">
    <property type="entry name" value="CBS_pair_CorC_HlyC_assoc"/>
    <property type="match status" value="1"/>
</dbReference>
<dbReference type="PANTHER" id="PTHR43099:SF5">
    <property type="entry name" value="HLYC_CORC FAMILY TRANSPORTER"/>
    <property type="match status" value="1"/>
</dbReference>
<evidence type="ECO:0000256" key="3">
    <source>
        <dbReference type="ARBA" id="ARBA00022692"/>
    </source>
</evidence>
<dbReference type="InterPro" id="IPR051676">
    <property type="entry name" value="UPF0053_domain"/>
</dbReference>
<feature type="domain" description="CNNM transmembrane" evidence="9">
    <location>
        <begin position="1"/>
        <end position="202"/>
    </location>
</feature>
<keyword evidence="11" id="KW-1185">Reference proteome</keyword>
<evidence type="ECO:0000256" key="1">
    <source>
        <dbReference type="ARBA" id="ARBA00004651"/>
    </source>
</evidence>
<gene>
    <name evidence="10" type="ORF">FHX50_000341</name>
</gene>
<dbReference type="InterPro" id="IPR000644">
    <property type="entry name" value="CBS_dom"/>
</dbReference>
<sequence>MSSTVSLIVGLAMLLGNAFFVAAEFAVMSARRSQLEPLMQDGRRGARTALWAIEHVSIMLATAQFGVTICSVTLGAVAEPAIAHLLEPMFVRFGVADGLVHPISFAIALLIASYLHVVFGEMIPKNMSISLPVGSVLLLAWPLRVFSLLFAPVIWVLNTVANMVLRVFGVEPRDEVESEFTADEIAAIVDESRREGLLVDDQGLLAGAINFSDHTAREVMVPMEEVVTVPYGVTHAEFEDIVAETGFSRIGVRNDAGDLVGYLHLKDVILPPDASDADYRRVISPGRVRAVVSVADDDEIEEALRAMQYNGAHLARVDSAGARSVGAVFLEDVLEELVGEVKDVMQKHGGAANG</sequence>
<name>A0A839QNN5_9MICO</name>
<proteinExistence type="predicted"/>
<comment type="caution">
    <text evidence="10">The sequence shown here is derived from an EMBL/GenBank/DDBJ whole genome shotgun (WGS) entry which is preliminary data.</text>
</comment>
<dbReference type="InterPro" id="IPR044751">
    <property type="entry name" value="Ion_transp-like_CBS"/>
</dbReference>
<keyword evidence="2" id="KW-1003">Cell membrane</keyword>
<feature type="transmembrane region" description="Helical" evidence="8">
    <location>
        <begin position="98"/>
        <end position="119"/>
    </location>
</feature>
<organism evidence="10 11">
    <name type="scientific">Helcobacillus massiliensis</name>
    <dbReference type="NCBI Taxonomy" id="521392"/>
    <lineage>
        <taxon>Bacteria</taxon>
        <taxon>Bacillati</taxon>
        <taxon>Actinomycetota</taxon>
        <taxon>Actinomycetes</taxon>
        <taxon>Micrococcales</taxon>
        <taxon>Dermabacteraceae</taxon>
        <taxon>Helcobacillus</taxon>
    </lineage>
</organism>
<keyword evidence="3 7" id="KW-0812">Transmembrane</keyword>
<evidence type="ECO:0000256" key="7">
    <source>
        <dbReference type="PROSITE-ProRule" id="PRU01193"/>
    </source>
</evidence>
<dbReference type="Proteomes" id="UP000568050">
    <property type="component" value="Unassembled WGS sequence"/>
</dbReference>
<evidence type="ECO:0000256" key="5">
    <source>
        <dbReference type="ARBA" id="ARBA00022989"/>
    </source>
</evidence>
<comment type="subcellular location">
    <subcellularLocation>
        <location evidence="1">Cell membrane</location>
        <topology evidence="1">Multi-pass membrane protein</topology>
    </subcellularLocation>
</comment>
<keyword evidence="4" id="KW-0677">Repeat</keyword>
<keyword evidence="6 7" id="KW-0472">Membrane</keyword>
<dbReference type="PROSITE" id="PS51846">
    <property type="entry name" value="CNNM"/>
    <property type="match status" value="1"/>
</dbReference>
<dbReference type="SUPFAM" id="SSF54631">
    <property type="entry name" value="CBS-domain pair"/>
    <property type="match status" value="1"/>
</dbReference>
<evidence type="ECO:0000256" key="2">
    <source>
        <dbReference type="ARBA" id="ARBA00022475"/>
    </source>
</evidence>
<dbReference type="Gene3D" id="3.10.580.10">
    <property type="entry name" value="CBS-domain"/>
    <property type="match status" value="1"/>
</dbReference>
<dbReference type="AlphaFoldDB" id="A0A839QNN5"/>
<evidence type="ECO:0000313" key="10">
    <source>
        <dbReference type="EMBL" id="MBB3022093.1"/>
    </source>
</evidence>
<feature type="transmembrane region" description="Helical" evidence="8">
    <location>
        <begin position="49"/>
        <end position="78"/>
    </location>
</feature>
<evidence type="ECO:0000256" key="4">
    <source>
        <dbReference type="ARBA" id="ARBA00022737"/>
    </source>
</evidence>
<dbReference type="InterPro" id="IPR046342">
    <property type="entry name" value="CBS_dom_sf"/>
</dbReference>
<dbReference type="RefSeq" id="WP_183373870.1">
    <property type="nucleotide sequence ID" value="NZ_CBCSFZ010000010.1"/>
</dbReference>
<dbReference type="GO" id="GO:0005886">
    <property type="term" value="C:plasma membrane"/>
    <property type="evidence" value="ECO:0007669"/>
    <property type="project" value="UniProtKB-SubCell"/>
</dbReference>
<evidence type="ECO:0000259" key="9">
    <source>
        <dbReference type="PROSITE" id="PS51846"/>
    </source>
</evidence>